<feature type="chain" id="PRO_5030092474" description="Choice-of-anchor E domain-containing protein" evidence="1">
    <location>
        <begin position="27"/>
        <end position="237"/>
    </location>
</feature>
<gene>
    <name evidence="2" type="ORF">DSM106972_080840</name>
</gene>
<protein>
    <recommendedName>
        <fullName evidence="4">Choice-of-anchor E domain-containing protein</fullName>
    </recommendedName>
</protein>
<dbReference type="AlphaFoldDB" id="A0A433UX72"/>
<evidence type="ECO:0000313" key="2">
    <source>
        <dbReference type="EMBL" id="RUS98455.1"/>
    </source>
</evidence>
<evidence type="ECO:0000313" key="3">
    <source>
        <dbReference type="Proteomes" id="UP000271624"/>
    </source>
</evidence>
<dbReference type="Proteomes" id="UP000271624">
    <property type="component" value="Unassembled WGS sequence"/>
</dbReference>
<reference evidence="2" key="1">
    <citation type="submission" date="2018-12" db="EMBL/GenBank/DDBJ databases">
        <authorList>
            <person name="Will S."/>
            <person name="Neumann-Schaal M."/>
            <person name="Henke P."/>
        </authorList>
    </citation>
    <scope>NUCLEOTIDE SEQUENCE</scope>
    <source>
        <strain evidence="2">PCC 7102</strain>
    </source>
</reference>
<sequence>MHRHFSIQFAAATLIAFAAPITAAQAATLTTVKYESSVNVQKTNFDKFVTIPKFDPNLGELQKVFVQLGSEVQGSIRLENLDAQSADVTANLAAEVSLLKPDKSILLTTLPTASIAQSFAADDGDLDYKGPSGATYNNLSNTKTASTSFTSDFGLFIGSDTLTLPVTAVAKSSGTGAGNLAQIFNTLAAAKVEVVYEYYIKKPEEPKRKVPESNIPLSALAAVGVCTLLKSKYPQQA</sequence>
<keyword evidence="3" id="KW-1185">Reference proteome</keyword>
<accession>A0A433UX72</accession>
<feature type="signal peptide" evidence="1">
    <location>
        <begin position="1"/>
        <end position="26"/>
    </location>
</feature>
<name>A0A433UX72_9CYAN</name>
<comment type="caution">
    <text evidence="2">The sequence shown here is derived from an EMBL/GenBank/DDBJ whole genome shotgun (WGS) entry which is preliminary data.</text>
</comment>
<evidence type="ECO:0008006" key="4">
    <source>
        <dbReference type="Google" id="ProtNLM"/>
    </source>
</evidence>
<dbReference type="OrthoDB" id="510545at2"/>
<dbReference type="RefSeq" id="WP_127086142.1">
    <property type="nucleotide sequence ID" value="NZ_RSCL01000029.1"/>
</dbReference>
<dbReference type="EMBL" id="RSCL01000029">
    <property type="protein sequence ID" value="RUS98455.1"/>
    <property type="molecule type" value="Genomic_DNA"/>
</dbReference>
<reference evidence="2" key="2">
    <citation type="journal article" date="2019" name="Genome Biol. Evol.">
        <title>Day and night: Metabolic profiles and evolutionary relationships of six axenic non-marine cyanobacteria.</title>
        <authorList>
            <person name="Will S.E."/>
            <person name="Henke P."/>
            <person name="Boedeker C."/>
            <person name="Huang S."/>
            <person name="Brinkmann H."/>
            <person name="Rohde M."/>
            <person name="Jarek M."/>
            <person name="Friedl T."/>
            <person name="Seufert S."/>
            <person name="Schumacher M."/>
            <person name="Overmann J."/>
            <person name="Neumann-Schaal M."/>
            <person name="Petersen J."/>
        </authorList>
    </citation>
    <scope>NUCLEOTIDE SEQUENCE [LARGE SCALE GENOMIC DNA]</scope>
    <source>
        <strain evidence="2">PCC 7102</strain>
    </source>
</reference>
<dbReference type="NCBIfam" id="NF033208">
    <property type="entry name" value="choice_anch_E"/>
    <property type="match status" value="1"/>
</dbReference>
<proteinExistence type="predicted"/>
<organism evidence="2 3">
    <name type="scientific">Dulcicalothrix desertica PCC 7102</name>
    <dbReference type="NCBI Taxonomy" id="232991"/>
    <lineage>
        <taxon>Bacteria</taxon>
        <taxon>Bacillati</taxon>
        <taxon>Cyanobacteriota</taxon>
        <taxon>Cyanophyceae</taxon>
        <taxon>Nostocales</taxon>
        <taxon>Calotrichaceae</taxon>
        <taxon>Dulcicalothrix</taxon>
    </lineage>
</organism>
<keyword evidence="1" id="KW-0732">Signal</keyword>
<evidence type="ECO:0000256" key="1">
    <source>
        <dbReference type="SAM" id="SignalP"/>
    </source>
</evidence>